<proteinExistence type="predicted"/>
<dbReference type="InterPro" id="IPR052336">
    <property type="entry name" value="MlaD_Phospholipid_Transporter"/>
</dbReference>
<gene>
    <name evidence="2" type="ORF">GCM10023318_36520</name>
</gene>
<accession>A0ABP9KJU0</accession>
<dbReference type="Proteomes" id="UP001500603">
    <property type="component" value="Unassembled WGS sequence"/>
</dbReference>
<keyword evidence="3" id="KW-1185">Reference proteome</keyword>
<comment type="caution">
    <text evidence="2">The sequence shown here is derived from an EMBL/GenBank/DDBJ whole genome shotgun (WGS) entry which is preliminary data.</text>
</comment>
<organism evidence="2 3">
    <name type="scientific">Nocardia callitridis</name>
    <dbReference type="NCBI Taxonomy" id="648753"/>
    <lineage>
        <taxon>Bacteria</taxon>
        <taxon>Bacillati</taxon>
        <taxon>Actinomycetota</taxon>
        <taxon>Actinomycetes</taxon>
        <taxon>Mycobacteriales</taxon>
        <taxon>Nocardiaceae</taxon>
        <taxon>Nocardia</taxon>
    </lineage>
</organism>
<dbReference type="PANTHER" id="PTHR33371:SF4">
    <property type="entry name" value="INTERMEMBRANE PHOSPHOLIPID TRANSPORT SYSTEM BINDING PROTEIN MLAD"/>
    <property type="match status" value="1"/>
</dbReference>
<dbReference type="InterPro" id="IPR003399">
    <property type="entry name" value="Mce/MlaD"/>
</dbReference>
<name>A0ABP9KJU0_9NOCA</name>
<evidence type="ECO:0000313" key="2">
    <source>
        <dbReference type="EMBL" id="GAA5057834.1"/>
    </source>
</evidence>
<feature type="domain" description="Mce/MlaD" evidence="1">
    <location>
        <begin position="32"/>
        <end position="115"/>
    </location>
</feature>
<evidence type="ECO:0000259" key="1">
    <source>
        <dbReference type="Pfam" id="PF02470"/>
    </source>
</evidence>
<dbReference type="Pfam" id="PF02470">
    <property type="entry name" value="MlaD"/>
    <property type="match status" value="1"/>
</dbReference>
<sequence>MAAALAATLTAGGCGFDPASVPMPGAGVSGDSYTLHIQFANALNLPSRAKVMADGAQVGTVDRVTIVDPAKSRSGTGGYVSVDVDIAKSVELPVGTIAEMRQNTLLGDLHISLNAPHDGDGSVLAEGDTITLEQTRPPVQIEDSLAATATFTQGGAFTRVQEIFDRLNAVLPKDPKETTHIFSVVGADVIDLADNIDRTDQLLNGLGADASVMADNSDTFAELLTDAGVEHTTKAVQSIVDVIGVLGGLGAVAHSLTWLTPIAQSGDAALHAFFPLAFTSRPLDLNAPSNLNALVALVRDQVIPFVEDGSKVNVVKVTEDDPEHPEAGPVSTDDQVQQILGTLRMIGAVR</sequence>
<protein>
    <submittedName>
        <fullName evidence="2">MlaD family protein</fullName>
    </submittedName>
</protein>
<dbReference type="EMBL" id="BAABJM010000003">
    <property type="protein sequence ID" value="GAA5057834.1"/>
    <property type="molecule type" value="Genomic_DNA"/>
</dbReference>
<evidence type="ECO:0000313" key="3">
    <source>
        <dbReference type="Proteomes" id="UP001500603"/>
    </source>
</evidence>
<dbReference type="PANTHER" id="PTHR33371">
    <property type="entry name" value="INTERMEMBRANE PHOSPHOLIPID TRANSPORT SYSTEM BINDING PROTEIN MLAD-RELATED"/>
    <property type="match status" value="1"/>
</dbReference>
<reference evidence="3" key="1">
    <citation type="journal article" date="2019" name="Int. J. Syst. Evol. Microbiol.">
        <title>The Global Catalogue of Microorganisms (GCM) 10K type strain sequencing project: providing services to taxonomists for standard genome sequencing and annotation.</title>
        <authorList>
            <consortium name="The Broad Institute Genomics Platform"/>
            <consortium name="The Broad Institute Genome Sequencing Center for Infectious Disease"/>
            <person name="Wu L."/>
            <person name="Ma J."/>
        </authorList>
    </citation>
    <scope>NUCLEOTIDE SEQUENCE [LARGE SCALE GENOMIC DNA]</scope>
    <source>
        <strain evidence="3">JCM 18298</strain>
    </source>
</reference>